<comment type="cofactor">
    <cofactor evidence="1">
        <name>Mn(2+)</name>
        <dbReference type="ChEBI" id="CHEBI:29035"/>
    </cofactor>
</comment>
<keyword evidence="9" id="KW-1185">Reference proteome</keyword>
<dbReference type="CDD" id="cd01092">
    <property type="entry name" value="APP-like"/>
    <property type="match status" value="1"/>
</dbReference>
<dbReference type="Pfam" id="PF00557">
    <property type="entry name" value="Peptidase_M24"/>
    <property type="match status" value="1"/>
</dbReference>
<protein>
    <submittedName>
        <fullName evidence="8">Xaa-Pro peptidase family protein</fullName>
    </submittedName>
</protein>
<dbReference type="PROSITE" id="PS00491">
    <property type="entry name" value="PROLINE_PEPTIDASE"/>
    <property type="match status" value="1"/>
</dbReference>
<evidence type="ECO:0000256" key="5">
    <source>
        <dbReference type="ARBA" id="ARBA00023211"/>
    </source>
</evidence>
<keyword evidence="5" id="KW-0464">Manganese</keyword>
<organism evidence="8 9">
    <name type="scientific">Aquibacillus rhizosphaerae</name>
    <dbReference type="NCBI Taxonomy" id="3051431"/>
    <lineage>
        <taxon>Bacteria</taxon>
        <taxon>Bacillati</taxon>
        <taxon>Bacillota</taxon>
        <taxon>Bacilli</taxon>
        <taxon>Bacillales</taxon>
        <taxon>Bacillaceae</taxon>
        <taxon>Aquibacillus</taxon>
    </lineage>
</organism>
<dbReference type="PANTHER" id="PTHR46112:SF10">
    <property type="entry name" value="DIPEPTIDASE YKVY-RELATED"/>
    <property type="match status" value="1"/>
</dbReference>
<proteinExistence type="inferred from homology"/>
<gene>
    <name evidence="8" type="ORF">QQS35_12845</name>
</gene>
<keyword evidence="3" id="KW-0479">Metal-binding</keyword>
<evidence type="ECO:0000256" key="4">
    <source>
        <dbReference type="ARBA" id="ARBA00022801"/>
    </source>
</evidence>
<comment type="similarity">
    <text evidence="2">Belongs to the peptidase M24B family.</text>
</comment>
<sequence length="364" mass="40909">MERISKLTFAMKERGVESIFITSQANVYYISNYYTDPHERLVAIYLDQTGRALIILPEMEKANAIQSGWTQDIISYNDQENPWELFKKYLLALYSLPESMAIEKNHMTVDRQELLQTILPKTTTQDATNLLSSLRVIKDKQEYKLLKQAACLADYGVKIGIDSIQEGKSELEVVADIEYALKKQGIREMSFSTMVLAGNKTASPHGSPSLDKIKYGDLILFDLGVVFEGYCSDITRTVAFQSITPEQNNIYQTVLAAQMKAIETAKINTPIGDLDTIAREHIINEGYGDFFTHRIGHGIGIDVHEFPSLTSNNTLLLKEGMSFTLEPGVYIPNLGGVRIEDDIYMTNQGPEILTTYPKKLQIIG</sequence>
<evidence type="ECO:0000313" key="8">
    <source>
        <dbReference type="EMBL" id="MDL4841331.1"/>
    </source>
</evidence>
<dbReference type="SUPFAM" id="SSF53092">
    <property type="entry name" value="Creatinase/prolidase N-terminal domain"/>
    <property type="match status" value="1"/>
</dbReference>
<evidence type="ECO:0000259" key="7">
    <source>
        <dbReference type="Pfam" id="PF01321"/>
    </source>
</evidence>
<dbReference type="Pfam" id="PF01321">
    <property type="entry name" value="Creatinase_N"/>
    <property type="match status" value="1"/>
</dbReference>
<dbReference type="InterPro" id="IPR050659">
    <property type="entry name" value="Peptidase_M24B"/>
</dbReference>
<name>A0ABT7L640_9BACI</name>
<feature type="domain" description="Peptidase M24" evidence="6">
    <location>
        <begin position="145"/>
        <end position="346"/>
    </location>
</feature>
<dbReference type="SUPFAM" id="SSF55920">
    <property type="entry name" value="Creatinase/aminopeptidase"/>
    <property type="match status" value="1"/>
</dbReference>
<evidence type="ECO:0000256" key="1">
    <source>
        <dbReference type="ARBA" id="ARBA00001936"/>
    </source>
</evidence>
<evidence type="ECO:0000256" key="3">
    <source>
        <dbReference type="ARBA" id="ARBA00022723"/>
    </source>
</evidence>
<evidence type="ECO:0000259" key="6">
    <source>
        <dbReference type="Pfam" id="PF00557"/>
    </source>
</evidence>
<keyword evidence="4" id="KW-0378">Hydrolase</keyword>
<dbReference type="InterPro" id="IPR000587">
    <property type="entry name" value="Creatinase_N"/>
</dbReference>
<dbReference type="InterPro" id="IPR000994">
    <property type="entry name" value="Pept_M24"/>
</dbReference>
<dbReference type="InterPro" id="IPR036005">
    <property type="entry name" value="Creatinase/aminopeptidase-like"/>
</dbReference>
<dbReference type="Proteomes" id="UP001235343">
    <property type="component" value="Unassembled WGS sequence"/>
</dbReference>
<dbReference type="PANTHER" id="PTHR46112">
    <property type="entry name" value="AMINOPEPTIDASE"/>
    <property type="match status" value="1"/>
</dbReference>
<dbReference type="InterPro" id="IPR029149">
    <property type="entry name" value="Creatin/AminoP/Spt16_N"/>
</dbReference>
<reference evidence="8 9" key="1">
    <citation type="submission" date="2023-06" db="EMBL/GenBank/DDBJ databases">
        <title>Aquibacillus rhizosphaerae LR5S19.</title>
        <authorList>
            <person name="Sun J.-Q."/>
        </authorList>
    </citation>
    <scope>NUCLEOTIDE SEQUENCE [LARGE SCALE GENOMIC DNA]</scope>
    <source>
        <strain evidence="8 9">LR5S19</strain>
    </source>
</reference>
<dbReference type="InterPro" id="IPR001131">
    <property type="entry name" value="Peptidase_M24B_aminopep-P_CS"/>
</dbReference>
<evidence type="ECO:0000313" key="9">
    <source>
        <dbReference type="Proteomes" id="UP001235343"/>
    </source>
</evidence>
<evidence type="ECO:0000256" key="2">
    <source>
        <dbReference type="ARBA" id="ARBA00008766"/>
    </source>
</evidence>
<dbReference type="EMBL" id="JASTZU010000039">
    <property type="protein sequence ID" value="MDL4841331.1"/>
    <property type="molecule type" value="Genomic_DNA"/>
</dbReference>
<dbReference type="PRINTS" id="PR00599">
    <property type="entry name" value="MAPEPTIDASE"/>
</dbReference>
<dbReference type="InterPro" id="IPR001714">
    <property type="entry name" value="Pept_M24_MAP"/>
</dbReference>
<comment type="caution">
    <text evidence="8">The sequence shown here is derived from an EMBL/GenBank/DDBJ whole genome shotgun (WGS) entry which is preliminary data.</text>
</comment>
<accession>A0ABT7L640</accession>
<dbReference type="Gene3D" id="3.90.230.10">
    <property type="entry name" value="Creatinase/methionine aminopeptidase superfamily"/>
    <property type="match status" value="1"/>
</dbReference>
<dbReference type="Gene3D" id="3.40.350.10">
    <property type="entry name" value="Creatinase/prolidase N-terminal domain"/>
    <property type="match status" value="1"/>
</dbReference>
<feature type="domain" description="Creatinase N-terminal" evidence="7">
    <location>
        <begin position="3"/>
        <end position="137"/>
    </location>
</feature>